<dbReference type="PANTHER" id="PTHR30572">
    <property type="entry name" value="MEMBRANE COMPONENT OF TRANSPORTER-RELATED"/>
    <property type="match status" value="1"/>
</dbReference>
<dbReference type="EMBL" id="MORL01000026">
    <property type="protein sequence ID" value="OIN56247.1"/>
    <property type="molecule type" value="Genomic_DNA"/>
</dbReference>
<protein>
    <recommendedName>
        <fullName evidence="11">ABC transporter permease</fullName>
    </recommendedName>
</protein>
<dbReference type="RefSeq" id="WP_071506151.1">
    <property type="nucleotide sequence ID" value="NZ_MORL01000026.1"/>
</dbReference>
<evidence type="ECO:0000256" key="1">
    <source>
        <dbReference type="ARBA" id="ARBA00004651"/>
    </source>
</evidence>
<keyword evidence="5 6" id="KW-0472">Membrane</keyword>
<dbReference type="Pfam" id="PF12704">
    <property type="entry name" value="MacB_PCD"/>
    <property type="match status" value="2"/>
</dbReference>
<name>A0A1S2VBW5_9BACT</name>
<feature type="transmembrane region" description="Helical" evidence="6">
    <location>
        <begin position="291"/>
        <end position="313"/>
    </location>
</feature>
<feature type="transmembrane region" description="Helical" evidence="6">
    <location>
        <begin position="694"/>
        <end position="718"/>
    </location>
</feature>
<feature type="domain" description="MacB-like periplasmic core" evidence="8">
    <location>
        <begin position="20"/>
        <end position="247"/>
    </location>
</feature>
<evidence type="ECO:0000256" key="3">
    <source>
        <dbReference type="ARBA" id="ARBA00022692"/>
    </source>
</evidence>
<evidence type="ECO:0000256" key="5">
    <source>
        <dbReference type="ARBA" id="ARBA00023136"/>
    </source>
</evidence>
<evidence type="ECO:0000256" key="4">
    <source>
        <dbReference type="ARBA" id="ARBA00022989"/>
    </source>
</evidence>
<dbReference type="AlphaFoldDB" id="A0A1S2VBW5"/>
<feature type="domain" description="ABC3 transporter permease C-terminal" evidence="7">
    <location>
        <begin position="698"/>
        <end position="809"/>
    </location>
</feature>
<dbReference type="GO" id="GO:0022857">
    <property type="term" value="F:transmembrane transporter activity"/>
    <property type="evidence" value="ECO:0007669"/>
    <property type="project" value="TreeGrafter"/>
</dbReference>
<feature type="transmembrane region" description="Helical" evidence="6">
    <location>
        <begin position="730"/>
        <end position="758"/>
    </location>
</feature>
<dbReference type="InterPro" id="IPR003838">
    <property type="entry name" value="ABC3_permease_C"/>
</dbReference>
<evidence type="ECO:0000256" key="6">
    <source>
        <dbReference type="SAM" id="Phobius"/>
    </source>
</evidence>
<feature type="transmembrane region" description="Helical" evidence="6">
    <location>
        <begin position="778"/>
        <end position="800"/>
    </location>
</feature>
<feature type="domain" description="MacB-like periplasmic core" evidence="8">
    <location>
        <begin position="442"/>
        <end position="651"/>
    </location>
</feature>
<comment type="subcellular location">
    <subcellularLocation>
        <location evidence="1">Cell membrane</location>
        <topology evidence="1">Multi-pass membrane protein</topology>
    </subcellularLocation>
</comment>
<dbReference type="OrthoDB" id="5933722at2"/>
<sequence length="817" mass="91149">MFQNYLKIAWRNLLQQKGFSFINIFGLTIGLTCCFLILLFVRHELSYDKFHAKYDRIYRINYLPKFAGLTEPLALTPPPVSPLLAANFPEVETSARMFRSPATVEVRATGQHAPVKFDEERFFFSDPAILTIFSFHFLKGDPHTALRDKFAVVVSAKAAQRYFGSTDPIGKTLIYEGKHPMTITGVIEDFPDNSHIYPDMIANYETMFATENEAARKNLPYNFVISHSYTYVLLRPGHAPERVNARFPAFLKTHADKEIASGIEYTLEPMRDFHLRSTAQNTPEPAGSITYVYIFMGIAGITLLIACINFINLSTARSLRRAKEVGIRKVLGSEKKQLIAQFLGESLLLSFLALVSSLVLIGVLLPVLNTLTNKQLTLNYLLKDMWLLPAFIGIAVLSGVLSGVYPAFFVSGFQPIVTLKGSFSSAKARGGLLRQALLGVQLAASIALIIGALVTFQQLTFLRDQPLGFDKDFIITVNTRNQKITNVFASASDSSYQRLKTFREVLLRNPQVQDITLSNNPLGSGGVHRNVVPEGYTQKENLMFTAILAVDHNFAETYGLKLVAGRHFSEAYAMDKTAAFLINEAAVKQYGWKTPSAAIGKGLNVEGKQGKIIGVLKDFHNQSLYAPIDGLVMSISQPELTVFSIKLRPKQVQQTIGFIRQQWDRFFPEKSFDYAFLDQNLAQQYDRDQRLSKLISYFAIMAILISCMGLFGLVSLVTQQKTKEIGIRKVLGASVPGLVAMLSKGYVGLVLIAMVIASPLAWWGMNQWLQTFAYKIDIAWWIFALAGLLTLLITLITVSFQSVKAALINPVRSLRSE</sequence>
<feature type="transmembrane region" description="Helical" evidence="6">
    <location>
        <begin position="432"/>
        <end position="456"/>
    </location>
</feature>
<reference evidence="9 10" key="1">
    <citation type="submission" date="2016-10" db="EMBL/GenBank/DDBJ databases">
        <title>Arsenicibacter rosenii gen. nov., sp. nov., an efficient arsenic-methylating bacterium isolated from an arsenic-contaminated paddy soil.</title>
        <authorList>
            <person name="Huang K."/>
        </authorList>
    </citation>
    <scope>NUCLEOTIDE SEQUENCE [LARGE SCALE GENOMIC DNA]</scope>
    <source>
        <strain evidence="9 10">SM-1</strain>
    </source>
</reference>
<dbReference type="Pfam" id="PF02687">
    <property type="entry name" value="FtsX"/>
    <property type="match status" value="2"/>
</dbReference>
<comment type="caution">
    <text evidence="9">The sequence shown here is derived from an EMBL/GenBank/DDBJ whole genome shotgun (WGS) entry which is preliminary data.</text>
</comment>
<evidence type="ECO:0000259" key="7">
    <source>
        <dbReference type="Pfam" id="PF02687"/>
    </source>
</evidence>
<dbReference type="GO" id="GO:0005886">
    <property type="term" value="C:plasma membrane"/>
    <property type="evidence" value="ECO:0007669"/>
    <property type="project" value="UniProtKB-SubCell"/>
</dbReference>
<organism evidence="9 10">
    <name type="scientific">Arsenicibacter rosenii</name>
    <dbReference type="NCBI Taxonomy" id="1750698"/>
    <lineage>
        <taxon>Bacteria</taxon>
        <taxon>Pseudomonadati</taxon>
        <taxon>Bacteroidota</taxon>
        <taxon>Cytophagia</taxon>
        <taxon>Cytophagales</taxon>
        <taxon>Spirosomataceae</taxon>
        <taxon>Arsenicibacter</taxon>
    </lineage>
</organism>
<feature type="domain" description="ABC3 transporter permease C-terminal" evidence="7">
    <location>
        <begin position="298"/>
        <end position="414"/>
    </location>
</feature>
<evidence type="ECO:0000256" key="2">
    <source>
        <dbReference type="ARBA" id="ARBA00022475"/>
    </source>
</evidence>
<keyword evidence="3 6" id="KW-0812">Transmembrane</keyword>
<accession>A0A1S2VBW5</accession>
<keyword evidence="10" id="KW-1185">Reference proteome</keyword>
<dbReference type="InterPro" id="IPR025857">
    <property type="entry name" value="MacB_PCD"/>
</dbReference>
<evidence type="ECO:0000313" key="9">
    <source>
        <dbReference type="EMBL" id="OIN56247.1"/>
    </source>
</evidence>
<feature type="transmembrane region" description="Helical" evidence="6">
    <location>
        <begin position="338"/>
        <end position="365"/>
    </location>
</feature>
<evidence type="ECO:0008006" key="11">
    <source>
        <dbReference type="Google" id="ProtNLM"/>
    </source>
</evidence>
<keyword evidence="4 6" id="KW-1133">Transmembrane helix</keyword>
<dbReference type="InterPro" id="IPR050250">
    <property type="entry name" value="Macrolide_Exporter_MacB"/>
</dbReference>
<proteinExistence type="predicted"/>
<feature type="transmembrane region" description="Helical" evidence="6">
    <location>
        <begin position="385"/>
        <end position="411"/>
    </location>
</feature>
<evidence type="ECO:0000313" key="10">
    <source>
        <dbReference type="Proteomes" id="UP000181790"/>
    </source>
</evidence>
<keyword evidence="2" id="KW-1003">Cell membrane</keyword>
<dbReference type="Proteomes" id="UP000181790">
    <property type="component" value="Unassembled WGS sequence"/>
</dbReference>
<evidence type="ECO:0000259" key="8">
    <source>
        <dbReference type="Pfam" id="PF12704"/>
    </source>
</evidence>
<feature type="transmembrane region" description="Helical" evidence="6">
    <location>
        <begin position="21"/>
        <end position="41"/>
    </location>
</feature>
<gene>
    <name evidence="9" type="ORF">BLX24_25975</name>
</gene>
<dbReference type="PANTHER" id="PTHR30572:SF18">
    <property type="entry name" value="ABC-TYPE MACROLIDE FAMILY EXPORT SYSTEM PERMEASE COMPONENT 2"/>
    <property type="match status" value="1"/>
</dbReference>